<sequence length="346" mass="37606">MIRIGIIGCGKIAQVRHLPEYAANPHVELAGYYDLNTQRAQEMAAQYGGKVYDSYFDLLNDPSIDAVSICVENRSHAEITTYALYAGKHVLCEKPMAVTLAECESMVAAAERNGKHLMIGHNMRFDPVHRKAKELLDAGIIGDIITFRATMGNAGPENWSMEAGSTWFFDKKKAAMGALSDLGIHKVDLLQYLTGQKVIETTAKVMTLNKHTATGAPITVDDNALCILRMSGGAVGTLAASWTVYGHECQSTCLYGTKGIMLIYNNNNPAAPIEVRNLDGTSTTYNIPPETNSGVIDEFVDALEHDREPEVSGKEALSTMRAIFGSIKSSEIGRTVSVNSSFVNHL</sequence>
<dbReference type="InterPro" id="IPR055170">
    <property type="entry name" value="GFO_IDH_MocA-like_dom"/>
</dbReference>
<evidence type="ECO:0000313" key="4">
    <source>
        <dbReference type="Proteomes" id="UP001199319"/>
    </source>
</evidence>
<dbReference type="PANTHER" id="PTHR43377">
    <property type="entry name" value="BILIVERDIN REDUCTASE A"/>
    <property type="match status" value="1"/>
</dbReference>
<dbReference type="InterPro" id="IPR051450">
    <property type="entry name" value="Gfo/Idh/MocA_Oxidoreductases"/>
</dbReference>
<dbReference type="Pfam" id="PF22725">
    <property type="entry name" value="GFO_IDH_MocA_C3"/>
    <property type="match status" value="1"/>
</dbReference>
<dbReference type="SUPFAM" id="SSF55347">
    <property type="entry name" value="Glyceraldehyde-3-phosphate dehydrogenase-like, C-terminal domain"/>
    <property type="match status" value="1"/>
</dbReference>
<evidence type="ECO:0000259" key="1">
    <source>
        <dbReference type="Pfam" id="PF01408"/>
    </source>
</evidence>
<proteinExistence type="predicted"/>
<dbReference type="Proteomes" id="UP001199319">
    <property type="component" value="Unassembled WGS sequence"/>
</dbReference>
<gene>
    <name evidence="3" type="ORF">LKD37_02860</name>
</gene>
<feature type="domain" description="Gfo/Idh/MocA-like oxidoreductase N-terminal" evidence="1">
    <location>
        <begin position="2"/>
        <end position="121"/>
    </location>
</feature>
<feature type="domain" description="GFO/IDH/MocA-like oxidoreductase" evidence="2">
    <location>
        <begin position="129"/>
        <end position="260"/>
    </location>
</feature>
<dbReference type="Gene3D" id="3.30.360.10">
    <property type="entry name" value="Dihydrodipicolinate Reductase, domain 2"/>
    <property type="match status" value="1"/>
</dbReference>
<keyword evidence="4" id="KW-1185">Reference proteome</keyword>
<dbReference type="SUPFAM" id="SSF51735">
    <property type="entry name" value="NAD(P)-binding Rossmann-fold domains"/>
    <property type="match status" value="1"/>
</dbReference>
<dbReference type="PANTHER" id="PTHR43377:SF1">
    <property type="entry name" value="BILIVERDIN REDUCTASE A"/>
    <property type="match status" value="1"/>
</dbReference>
<dbReference type="GO" id="GO:0000166">
    <property type="term" value="F:nucleotide binding"/>
    <property type="evidence" value="ECO:0007669"/>
    <property type="project" value="InterPro"/>
</dbReference>
<name>A0AAE3ADM8_9FIRM</name>
<dbReference type="InterPro" id="IPR000683">
    <property type="entry name" value="Gfo/Idh/MocA-like_OxRdtase_N"/>
</dbReference>
<dbReference type="EMBL" id="JAJEPW010000005">
    <property type="protein sequence ID" value="MCC2128470.1"/>
    <property type="molecule type" value="Genomic_DNA"/>
</dbReference>
<dbReference type="Gene3D" id="3.40.50.720">
    <property type="entry name" value="NAD(P)-binding Rossmann-like Domain"/>
    <property type="match status" value="1"/>
</dbReference>
<dbReference type="InterPro" id="IPR036291">
    <property type="entry name" value="NAD(P)-bd_dom_sf"/>
</dbReference>
<organism evidence="3 4">
    <name type="scientific">Brotocaccenecus cirricatena</name>
    <dbReference type="NCBI Taxonomy" id="3064195"/>
    <lineage>
        <taxon>Bacteria</taxon>
        <taxon>Bacillati</taxon>
        <taxon>Bacillota</taxon>
        <taxon>Clostridia</taxon>
        <taxon>Eubacteriales</taxon>
        <taxon>Oscillospiraceae</taxon>
        <taxon>Brotocaccenecus</taxon>
    </lineage>
</organism>
<comment type="caution">
    <text evidence="3">The sequence shown here is derived from an EMBL/GenBank/DDBJ whole genome shotgun (WGS) entry which is preliminary data.</text>
</comment>
<dbReference type="AlphaFoldDB" id="A0AAE3ADM8"/>
<evidence type="ECO:0000259" key="2">
    <source>
        <dbReference type="Pfam" id="PF22725"/>
    </source>
</evidence>
<protein>
    <submittedName>
        <fullName evidence="3">Gfo/Idh/MocA family oxidoreductase</fullName>
    </submittedName>
</protein>
<accession>A0AAE3ADM8</accession>
<reference evidence="3" key="1">
    <citation type="submission" date="2021-10" db="EMBL/GenBank/DDBJ databases">
        <title>Anaerobic single-cell dispensing facilitates the cultivation of human gut bacteria.</title>
        <authorList>
            <person name="Afrizal A."/>
        </authorList>
    </citation>
    <scope>NUCLEOTIDE SEQUENCE</scope>
    <source>
        <strain evidence="3">CLA-AA-H272</strain>
    </source>
</reference>
<dbReference type="RefSeq" id="WP_302927842.1">
    <property type="nucleotide sequence ID" value="NZ_JAJEPW010000005.1"/>
</dbReference>
<dbReference type="Pfam" id="PF01408">
    <property type="entry name" value="GFO_IDH_MocA"/>
    <property type="match status" value="1"/>
</dbReference>
<evidence type="ECO:0000313" key="3">
    <source>
        <dbReference type="EMBL" id="MCC2128470.1"/>
    </source>
</evidence>